<dbReference type="Proteomes" id="UP001652628">
    <property type="component" value="Chromosome 3"/>
</dbReference>
<evidence type="ECO:0000256" key="3">
    <source>
        <dbReference type="RuleBase" id="RU000411"/>
    </source>
</evidence>
<keyword evidence="6" id="KW-1185">Reference proteome</keyword>
<dbReference type="SUPFAM" id="SSF56574">
    <property type="entry name" value="Serpins"/>
    <property type="match status" value="1"/>
</dbReference>
<proteinExistence type="inferred from homology"/>
<feature type="chain" id="PRO_5046062585" evidence="4">
    <location>
        <begin position="19"/>
        <end position="424"/>
    </location>
</feature>
<dbReference type="Gene3D" id="3.30.497.10">
    <property type="entry name" value="Antithrombin, subunit I, domain 2"/>
    <property type="match status" value="1"/>
</dbReference>
<evidence type="ECO:0000313" key="7">
    <source>
        <dbReference type="RefSeq" id="XP_065723197.2"/>
    </source>
</evidence>
<dbReference type="PANTHER" id="PTHR11461:SF278">
    <property type="entry name" value="SERINE PROTEASE INHIBITOR 88EA"/>
    <property type="match status" value="1"/>
</dbReference>
<dbReference type="PANTHER" id="PTHR11461">
    <property type="entry name" value="SERINE PROTEASE INHIBITOR, SERPIN"/>
    <property type="match status" value="1"/>
</dbReference>
<dbReference type="CDD" id="cd19594">
    <property type="entry name" value="serpin_crustaceans_chelicerates_insects"/>
    <property type="match status" value="1"/>
</dbReference>
<reference evidence="7" key="1">
    <citation type="submission" date="2025-08" db="UniProtKB">
        <authorList>
            <consortium name="RefSeq"/>
        </authorList>
    </citation>
    <scope>IDENTIFICATION</scope>
</reference>
<dbReference type="PROSITE" id="PS00284">
    <property type="entry name" value="SERPIN"/>
    <property type="match status" value="1"/>
</dbReference>
<evidence type="ECO:0000256" key="4">
    <source>
        <dbReference type="SAM" id="SignalP"/>
    </source>
</evidence>
<organism evidence="6 7">
    <name type="scientific">Drosophila suzukii</name>
    <name type="common">Spotted-wing drosophila fruit fly</name>
    <dbReference type="NCBI Taxonomy" id="28584"/>
    <lineage>
        <taxon>Eukaryota</taxon>
        <taxon>Metazoa</taxon>
        <taxon>Ecdysozoa</taxon>
        <taxon>Arthropoda</taxon>
        <taxon>Hexapoda</taxon>
        <taxon>Insecta</taxon>
        <taxon>Pterygota</taxon>
        <taxon>Neoptera</taxon>
        <taxon>Endopterygota</taxon>
        <taxon>Diptera</taxon>
        <taxon>Brachycera</taxon>
        <taxon>Muscomorpha</taxon>
        <taxon>Ephydroidea</taxon>
        <taxon>Drosophilidae</taxon>
        <taxon>Drosophila</taxon>
        <taxon>Sophophora</taxon>
    </lineage>
</organism>
<dbReference type="InterPro" id="IPR042178">
    <property type="entry name" value="Serpin_sf_1"/>
</dbReference>
<dbReference type="GO" id="GO:0004867">
    <property type="term" value="F:serine-type endopeptidase inhibitor activity"/>
    <property type="evidence" value="ECO:0007669"/>
    <property type="project" value="UniProtKB-KW"/>
</dbReference>
<dbReference type="AlphaFoldDB" id="A0AB40DFW8"/>
<dbReference type="InterPro" id="IPR023796">
    <property type="entry name" value="Serpin_dom"/>
</dbReference>
<keyword evidence="1 7" id="KW-0646">Protease inhibitor</keyword>
<dbReference type="InterPro" id="IPR000215">
    <property type="entry name" value="Serpin_fam"/>
</dbReference>
<keyword evidence="2 7" id="KW-0722">Serine protease inhibitor</keyword>
<accession>A0AB40DFW8</accession>
<gene>
    <name evidence="7" type="primary">Spn88Eb</name>
</gene>
<dbReference type="Pfam" id="PF00079">
    <property type="entry name" value="Serpin"/>
    <property type="match status" value="1"/>
</dbReference>
<name>A0AB40DFW8_DROSZ</name>
<evidence type="ECO:0000256" key="2">
    <source>
        <dbReference type="ARBA" id="ARBA00022900"/>
    </source>
</evidence>
<dbReference type="InterPro" id="IPR042185">
    <property type="entry name" value="Serpin_sf_2"/>
</dbReference>
<dbReference type="RefSeq" id="XP_065723197.2">
    <property type="nucleotide sequence ID" value="XM_065867125.2"/>
</dbReference>
<dbReference type="GeneID" id="108004906"/>
<protein>
    <submittedName>
        <fullName evidence="7">Serine protease inhibitor 88Ea</fullName>
    </submittedName>
</protein>
<evidence type="ECO:0000256" key="1">
    <source>
        <dbReference type="ARBA" id="ARBA00022690"/>
    </source>
</evidence>
<feature type="signal peptide" evidence="4">
    <location>
        <begin position="1"/>
        <end position="18"/>
    </location>
</feature>
<dbReference type="Gene3D" id="2.30.39.10">
    <property type="entry name" value="Alpha-1-antitrypsin, domain 1"/>
    <property type="match status" value="1"/>
</dbReference>
<comment type="similarity">
    <text evidence="3">Belongs to the serpin family.</text>
</comment>
<sequence>MQILSLVLLGLFPVLALAVLDTPDHSYAKEFTRIYKGERDFSIRLMQQIRNIYPNSNLFFSPFSTYNALLLAYFGSSSQTEMELYNVLNLKWASKKEQVRSAYILNKRQHQSRVRQSPLELSSVNRIFVDNSVTVSEYLQTSLFDEIEKIDFRYQPDKALYEINEWIADKTNNQIRDMLSADEITPRTIVVLANAAYMKGEWLSQFKVEKTSVKPFYINNYEQTMVFMMQQTGTFKSNTDDHLQAQILKLPYRTQYESKDTRQSTPEDKSDVSMVLIMPTSSRDSVDDVISRLNADNLKLLVERTYAREMEVSLPKFQFEQRLGLTPILRNMGIRTMFGNRATFEDLTSEHISIDDAQHVAKIKVDEMGSTAAAATILFSSRSARQPDPTKFICDHPFLFLIYDERVNTVLFAGVYSDPRKMQQ</sequence>
<evidence type="ECO:0000259" key="5">
    <source>
        <dbReference type="SMART" id="SM00093"/>
    </source>
</evidence>
<feature type="domain" description="Serpin" evidence="5">
    <location>
        <begin position="43"/>
        <end position="419"/>
    </location>
</feature>
<dbReference type="GO" id="GO:0005615">
    <property type="term" value="C:extracellular space"/>
    <property type="evidence" value="ECO:0007669"/>
    <property type="project" value="InterPro"/>
</dbReference>
<dbReference type="SMART" id="SM00093">
    <property type="entry name" value="SERPIN"/>
    <property type="match status" value="1"/>
</dbReference>
<dbReference type="InterPro" id="IPR036186">
    <property type="entry name" value="Serpin_sf"/>
</dbReference>
<keyword evidence="4" id="KW-0732">Signal</keyword>
<dbReference type="InterPro" id="IPR023795">
    <property type="entry name" value="Serpin_CS"/>
</dbReference>
<evidence type="ECO:0000313" key="6">
    <source>
        <dbReference type="Proteomes" id="UP001652628"/>
    </source>
</evidence>